<keyword evidence="2 3" id="KW-0378">Hydrolase</keyword>
<dbReference type="CDD" id="cd00077">
    <property type="entry name" value="HDc"/>
    <property type="match status" value="1"/>
</dbReference>
<dbReference type="Gene3D" id="3.40.50.2300">
    <property type="match status" value="1"/>
</dbReference>
<dbReference type="InterPro" id="IPR002073">
    <property type="entry name" value="PDEase_catalytic_dom"/>
</dbReference>
<gene>
    <name evidence="6" type="primary">PDE2_1</name>
    <name evidence="6" type="ORF">K7432_001520</name>
</gene>
<feature type="compositionally biased region" description="Basic residues" evidence="4">
    <location>
        <begin position="1"/>
        <end position="10"/>
    </location>
</feature>
<dbReference type="SUPFAM" id="SSF109604">
    <property type="entry name" value="HD-domain/PDEase-like"/>
    <property type="match status" value="1"/>
</dbReference>
<feature type="domain" description="PDEase" evidence="5">
    <location>
        <begin position="294"/>
        <end position="640"/>
    </location>
</feature>
<evidence type="ECO:0000256" key="4">
    <source>
        <dbReference type="SAM" id="MobiDB-lite"/>
    </source>
</evidence>
<proteinExistence type="inferred from homology"/>
<dbReference type="PROSITE" id="PS51845">
    <property type="entry name" value="PDEASE_I_2"/>
    <property type="match status" value="1"/>
</dbReference>
<dbReference type="SMART" id="SM00471">
    <property type="entry name" value="HDc"/>
    <property type="match status" value="1"/>
</dbReference>
<feature type="region of interest" description="Disordered" evidence="4">
    <location>
        <begin position="1"/>
        <end position="20"/>
    </location>
</feature>
<dbReference type="GO" id="GO:0004114">
    <property type="term" value="F:3',5'-cyclic-nucleotide phosphodiesterase activity"/>
    <property type="evidence" value="ECO:0007669"/>
    <property type="project" value="UniProtKB-EC"/>
</dbReference>
<evidence type="ECO:0000259" key="5">
    <source>
        <dbReference type="PROSITE" id="PS51845"/>
    </source>
</evidence>
<dbReference type="InterPro" id="IPR003607">
    <property type="entry name" value="HD/PDEase_dom"/>
</dbReference>
<dbReference type="EMBL" id="JASJQH010000034">
    <property type="protein sequence ID" value="KAK9768117.1"/>
    <property type="molecule type" value="Genomic_DNA"/>
</dbReference>
<reference evidence="6 7" key="1">
    <citation type="submission" date="2023-04" db="EMBL/GenBank/DDBJ databases">
        <title>Genome of Basidiobolus ranarum AG-B5.</title>
        <authorList>
            <person name="Stajich J.E."/>
            <person name="Carter-House D."/>
            <person name="Gryganskyi A."/>
        </authorList>
    </citation>
    <scope>NUCLEOTIDE SEQUENCE [LARGE SCALE GENOMIC DNA]</scope>
    <source>
        <strain evidence="6 7">AG-B5</strain>
    </source>
</reference>
<evidence type="ECO:0000313" key="7">
    <source>
        <dbReference type="Proteomes" id="UP001479436"/>
    </source>
</evidence>
<comment type="similarity">
    <text evidence="3">Belongs to the cyclic nucleotide phosphodiesterase family.</text>
</comment>
<dbReference type="Gene3D" id="1.10.1300.10">
    <property type="entry name" value="3'5'-cyclic nucleotide phosphodiesterase, catalytic domain"/>
    <property type="match status" value="1"/>
</dbReference>
<accession>A0ABR2X2Y0</accession>
<organism evidence="6 7">
    <name type="scientific">Basidiobolus ranarum</name>
    <dbReference type="NCBI Taxonomy" id="34480"/>
    <lineage>
        <taxon>Eukaryota</taxon>
        <taxon>Fungi</taxon>
        <taxon>Fungi incertae sedis</taxon>
        <taxon>Zoopagomycota</taxon>
        <taxon>Entomophthoromycotina</taxon>
        <taxon>Basidiobolomycetes</taxon>
        <taxon>Basidiobolales</taxon>
        <taxon>Basidiobolaceae</taxon>
        <taxon>Basidiobolus</taxon>
    </lineage>
</organism>
<evidence type="ECO:0000256" key="2">
    <source>
        <dbReference type="ARBA" id="ARBA00022801"/>
    </source>
</evidence>
<dbReference type="InterPro" id="IPR036971">
    <property type="entry name" value="PDEase_catalytic_dom_sf"/>
</dbReference>
<evidence type="ECO:0000256" key="1">
    <source>
        <dbReference type="ARBA" id="ARBA00022723"/>
    </source>
</evidence>
<dbReference type="PROSITE" id="PS00126">
    <property type="entry name" value="PDEASE_I_1"/>
    <property type="match status" value="1"/>
</dbReference>
<dbReference type="EC" id="3.1.4.-" evidence="3"/>
<comment type="caution">
    <text evidence="6">The sequence shown here is derived from an EMBL/GenBank/DDBJ whole genome shotgun (WGS) entry which is preliminary data.</text>
</comment>
<evidence type="ECO:0000256" key="3">
    <source>
        <dbReference type="RuleBase" id="RU363067"/>
    </source>
</evidence>
<name>A0ABR2X2Y0_9FUNG</name>
<keyword evidence="1 3" id="KW-0479">Metal-binding</keyword>
<dbReference type="InterPro" id="IPR023174">
    <property type="entry name" value="PDEase_CS"/>
</dbReference>
<dbReference type="Pfam" id="PF00233">
    <property type="entry name" value="PDEase_I"/>
    <property type="match status" value="1"/>
</dbReference>
<keyword evidence="7" id="KW-1185">Reference proteome</keyword>
<protein>
    <recommendedName>
        <fullName evidence="3">Phosphodiesterase</fullName>
        <ecNumber evidence="3">3.1.4.-</ecNumber>
    </recommendedName>
</protein>
<comment type="cofactor">
    <cofactor evidence="3">
        <name>a divalent metal cation</name>
        <dbReference type="ChEBI" id="CHEBI:60240"/>
    </cofactor>
    <text evidence="3">Binds 2 divalent metal cations per subunit. Site 1 may preferentially bind zinc ions, while site 2 has a preference for magnesium and/or manganese ions.</text>
</comment>
<dbReference type="PANTHER" id="PTHR11347">
    <property type="entry name" value="CYCLIC NUCLEOTIDE PHOSPHODIESTERASE"/>
    <property type="match status" value="1"/>
</dbReference>
<dbReference type="SUPFAM" id="SSF52172">
    <property type="entry name" value="CheY-like"/>
    <property type="match status" value="1"/>
</dbReference>
<dbReference type="InterPro" id="IPR011006">
    <property type="entry name" value="CheY-like_superfamily"/>
</dbReference>
<dbReference type="Proteomes" id="UP001479436">
    <property type="component" value="Unassembled WGS sequence"/>
</dbReference>
<evidence type="ECO:0000313" key="6">
    <source>
        <dbReference type="EMBL" id="KAK9768117.1"/>
    </source>
</evidence>
<sequence>MRLSFLRRGRAPPSPPLPSLKAPEANDCAILLVDSVYLAGTYHITPYGSPQPSPTVEEHQINYDSCDYSNSPGSRKSWKRECHGAAEFIQQLLDSYKQVTAVTSGNAAMSYLHDLPYSQYGCVILLIDLDHHTSNSLYEDIHSPIYNKSTVDSEKDINILYGIELLKVVLKEIDLGIISNVIPIVISRNDSPQLMSTCLDLGAADYLIKPVSTQIIKTLWLNSTKHKRPMYSPDSCDETLDNVSRLSIRAGDLRDIEERLNTAFSRDEWLEEMIIHHYAPPFHHINITKFPRLDTISSQERMSYLRQQYSDWDFCPYDYSEDDLLRCILVAFEDSLAVKGLKSISVSNDMLHRFILAVRAAYCNPNPYHNFYHAVDVLQATYFTLKSTGLIGNSDGSSSYFDQKRANVMKRRIQEFLSPNDVFALMVSSLAHDLGHPGVNNSYMINAQTPLALLYNDQAVLENYHTTSLFLLMKRHEFNFFGDQSTPEFKEFRQLVVNSILATDMSAHFDYIRAFTEQNGRLESTSSLDPDQEKIYFCSAILKCSDISNAARSFHVASRWTECLMSELRDQASLEKKMGYPINMNPEQTDTARAQGQIDFIGKLALPLFQIVGDMIPEMSYCVDKIRDNIGTWEHIRDHGSSIDSHMNHGNTIVSGDATDSTTSTADAIYETLIPMMTETF</sequence>